<dbReference type="GO" id="GO:0044550">
    <property type="term" value="P:secondary metabolite biosynthetic process"/>
    <property type="evidence" value="ECO:0007669"/>
    <property type="project" value="TreeGrafter"/>
</dbReference>
<protein>
    <submittedName>
        <fullName evidence="4">Serine hydrolase FSH</fullName>
    </submittedName>
</protein>
<dbReference type="GO" id="GO:0016787">
    <property type="term" value="F:hydrolase activity"/>
    <property type="evidence" value="ECO:0007669"/>
    <property type="project" value="UniProtKB-KW"/>
</dbReference>
<comment type="similarity">
    <text evidence="1">Belongs to the LovG family.</text>
</comment>
<feature type="domain" description="Serine hydrolase" evidence="3">
    <location>
        <begin position="10"/>
        <end position="218"/>
    </location>
</feature>
<dbReference type="InterPro" id="IPR050593">
    <property type="entry name" value="LovG"/>
</dbReference>
<keyword evidence="5" id="KW-1185">Reference proteome</keyword>
<reference evidence="5" key="1">
    <citation type="journal article" date="2023" name="Mol. Phylogenet. Evol.">
        <title>Genome-scale phylogeny and comparative genomics of the fungal order Sordariales.</title>
        <authorList>
            <person name="Hensen N."/>
            <person name="Bonometti L."/>
            <person name="Westerberg I."/>
            <person name="Brannstrom I.O."/>
            <person name="Guillou S."/>
            <person name="Cros-Aarteil S."/>
            <person name="Calhoun S."/>
            <person name="Haridas S."/>
            <person name="Kuo A."/>
            <person name="Mondo S."/>
            <person name="Pangilinan J."/>
            <person name="Riley R."/>
            <person name="LaButti K."/>
            <person name="Andreopoulos B."/>
            <person name="Lipzen A."/>
            <person name="Chen C."/>
            <person name="Yan M."/>
            <person name="Daum C."/>
            <person name="Ng V."/>
            <person name="Clum A."/>
            <person name="Steindorff A."/>
            <person name="Ohm R.A."/>
            <person name="Martin F."/>
            <person name="Silar P."/>
            <person name="Natvig D.O."/>
            <person name="Lalanne C."/>
            <person name="Gautier V."/>
            <person name="Ament-Velasquez S.L."/>
            <person name="Kruys A."/>
            <person name="Hutchinson M.I."/>
            <person name="Powell A.J."/>
            <person name="Barry K."/>
            <person name="Miller A.N."/>
            <person name="Grigoriev I.V."/>
            <person name="Debuchy R."/>
            <person name="Gladieux P."/>
            <person name="Hiltunen Thoren M."/>
            <person name="Johannesson H."/>
        </authorList>
    </citation>
    <scope>NUCLEOTIDE SEQUENCE [LARGE SCALE GENOMIC DNA]</scope>
    <source>
        <strain evidence="5">CBS 284.82</strain>
    </source>
</reference>
<dbReference type="InterPro" id="IPR005645">
    <property type="entry name" value="FSH-like_dom"/>
</dbReference>
<dbReference type="PANTHER" id="PTHR48070">
    <property type="entry name" value="ESTERASE OVCA2"/>
    <property type="match status" value="1"/>
</dbReference>
<dbReference type="AlphaFoldDB" id="A0AAN6P8J7"/>
<evidence type="ECO:0000256" key="1">
    <source>
        <dbReference type="ARBA" id="ARBA00005863"/>
    </source>
</evidence>
<dbReference type="SUPFAM" id="SSF53474">
    <property type="entry name" value="alpha/beta-Hydrolases"/>
    <property type="match status" value="1"/>
</dbReference>
<dbReference type="PANTHER" id="PTHR48070:SF3">
    <property type="entry name" value="ESTERASE DBAE-RELATED"/>
    <property type="match status" value="1"/>
</dbReference>
<sequence length="232" mass="25117">MPPPTTTPILLLLHGSGTNADIFRLQSRKLAALLSPHFTLLYLDAPHVCDPGPGVLPFFEGCGPYLTWMDDSTPEKEHDYWAGEQIGRLVGEVRRKGVVGVVGFSMGGKVGMEVVRRLEAEDGEGGCQGGVKIVVAVCGTVPFQGGVDKQGGEDEVKGVRYRESLAKGVVKAQSVHLIGEGDPWRAESEKLVEFFGEEGRRVVRFRGEHHMPVEDALNRQVVRMILAACGGV</sequence>
<comment type="caution">
    <text evidence="4">The sequence shown here is derived from an EMBL/GenBank/DDBJ whole genome shotgun (WGS) entry which is preliminary data.</text>
</comment>
<evidence type="ECO:0000313" key="4">
    <source>
        <dbReference type="EMBL" id="KAK4033670.1"/>
    </source>
</evidence>
<dbReference type="Gene3D" id="3.40.50.1820">
    <property type="entry name" value="alpha/beta hydrolase"/>
    <property type="match status" value="1"/>
</dbReference>
<organism evidence="4 5">
    <name type="scientific">Parachaetomium inaequale</name>
    <dbReference type="NCBI Taxonomy" id="2588326"/>
    <lineage>
        <taxon>Eukaryota</taxon>
        <taxon>Fungi</taxon>
        <taxon>Dikarya</taxon>
        <taxon>Ascomycota</taxon>
        <taxon>Pezizomycotina</taxon>
        <taxon>Sordariomycetes</taxon>
        <taxon>Sordariomycetidae</taxon>
        <taxon>Sordariales</taxon>
        <taxon>Chaetomiaceae</taxon>
        <taxon>Parachaetomium</taxon>
    </lineage>
</organism>
<dbReference type="Pfam" id="PF03959">
    <property type="entry name" value="FSH1"/>
    <property type="match status" value="1"/>
</dbReference>
<dbReference type="GO" id="GO:0005737">
    <property type="term" value="C:cytoplasm"/>
    <property type="evidence" value="ECO:0007669"/>
    <property type="project" value="TreeGrafter"/>
</dbReference>
<name>A0AAN6P8J7_9PEZI</name>
<proteinExistence type="inferred from homology"/>
<gene>
    <name evidence="4" type="ORF">C8A01DRAFT_49783</name>
</gene>
<dbReference type="InterPro" id="IPR029058">
    <property type="entry name" value="AB_hydrolase_fold"/>
</dbReference>
<accession>A0AAN6P8J7</accession>
<evidence type="ECO:0000259" key="3">
    <source>
        <dbReference type="Pfam" id="PF03959"/>
    </source>
</evidence>
<evidence type="ECO:0000256" key="2">
    <source>
        <dbReference type="ARBA" id="ARBA00022801"/>
    </source>
</evidence>
<dbReference type="EMBL" id="MU854516">
    <property type="protein sequence ID" value="KAK4033670.1"/>
    <property type="molecule type" value="Genomic_DNA"/>
</dbReference>
<dbReference type="Proteomes" id="UP001303115">
    <property type="component" value="Unassembled WGS sequence"/>
</dbReference>
<evidence type="ECO:0000313" key="5">
    <source>
        <dbReference type="Proteomes" id="UP001303115"/>
    </source>
</evidence>
<keyword evidence="2 4" id="KW-0378">Hydrolase</keyword>
<dbReference type="GO" id="GO:0005634">
    <property type="term" value="C:nucleus"/>
    <property type="evidence" value="ECO:0007669"/>
    <property type="project" value="TreeGrafter"/>
</dbReference>